<protein>
    <submittedName>
        <fullName evidence="3">Putative amidophosphoribosyltransferase</fullName>
    </submittedName>
</protein>
<keyword evidence="4" id="KW-1185">Reference proteome</keyword>
<evidence type="ECO:0000256" key="1">
    <source>
        <dbReference type="ARBA" id="ARBA00008007"/>
    </source>
</evidence>
<dbReference type="InterPro" id="IPR051910">
    <property type="entry name" value="ComF/GntX_DNA_util-trans"/>
</dbReference>
<evidence type="ECO:0000313" key="4">
    <source>
        <dbReference type="Proteomes" id="UP000293519"/>
    </source>
</evidence>
<evidence type="ECO:0000259" key="2">
    <source>
        <dbReference type="Pfam" id="PF00156"/>
    </source>
</evidence>
<dbReference type="EMBL" id="SGWW01000002">
    <property type="protein sequence ID" value="RZS57442.1"/>
    <property type="molecule type" value="Genomic_DNA"/>
</dbReference>
<reference evidence="3 4" key="1">
    <citation type="journal article" date="2015" name="Stand. Genomic Sci.">
        <title>Genomic Encyclopedia of Bacterial and Archaeal Type Strains, Phase III: the genomes of soil and plant-associated and newly described type strains.</title>
        <authorList>
            <person name="Whitman W.B."/>
            <person name="Woyke T."/>
            <person name="Klenk H.P."/>
            <person name="Zhou Y."/>
            <person name="Lilburn T.G."/>
            <person name="Beck B.J."/>
            <person name="De Vos P."/>
            <person name="Vandamme P."/>
            <person name="Eisen J.A."/>
            <person name="Garrity G."/>
            <person name="Hugenholtz P."/>
            <person name="Kyrpides N.C."/>
        </authorList>
    </citation>
    <scope>NUCLEOTIDE SEQUENCE [LARGE SCALE GENOMIC DNA]</scope>
    <source>
        <strain evidence="3 4">CV2</strain>
    </source>
</reference>
<keyword evidence="3" id="KW-0328">Glycosyltransferase</keyword>
<dbReference type="SUPFAM" id="SSF53271">
    <property type="entry name" value="PRTase-like"/>
    <property type="match status" value="1"/>
</dbReference>
<comment type="caution">
    <text evidence="3">The sequence shown here is derived from an EMBL/GenBank/DDBJ whole genome shotgun (WGS) entry which is preliminary data.</text>
</comment>
<feature type="domain" description="Phosphoribosyltransferase" evidence="2">
    <location>
        <begin position="82"/>
        <end position="188"/>
    </location>
</feature>
<dbReference type="PANTHER" id="PTHR47505:SF1">
    <property type="entry name" value="DNA UTILIZATION PROTEIN YHGH"/>
    <property type="match status" value="1"/>
</dbReference>
<dbReference type="GO" id="GO:0016757">
    <property type="term" value="F:glycosyltransferase activity"/>
    <property type="evidence" value="ECO:0007669"/>
    <property type="project" value="UniProtKB-KW"/>
</dbReference>
<comment type="similarity">
    <text evidence="1">Belongs to the ComF/GntX family.</text>
</comment>
<organism evidence="3 4">
    <name type="scientific">Microcella putealis</name>
    <dbReference type="NCBI Taxonomy" id="337005"/>
    <lineage>
        <taxon>Bacteria</taxon>
        <taxon>Bacillati</taxon>
        <taxon>Actinomycetota</taxon>
        <taxon>Actinomycetes</taxon>
        <taxon>Micrococcales</taxon>
        <taxon>Microbacteriaceae</taxon>
        <taxon>Microcella</taxon>
    </lineage>
</organism>
<accession>A0A4Q7LSZ1</accession>
<dbReference type="PANTHER" id="PTHR47505">
    <property type="entry name" value="DNA UTILIZATION PROTEIN YHGH"/>
    <property type="match status" value="1"/>
</dbReference>
<dbReference type="CDD" id="cd06223">
    <property type="entry name" value="PRTases_typeI"/>
    <property type="match status" value="1"/>
</dbReference>
<dbReference type="Proteomes" id="UP000293519">
    <property type="component" value="Unassembled WGS sequence"/>
</dbReference>
<dbReference type="InterPro" id="IPR029057">
    <property type="entry name" value="PRTase-like"/>
</dbReference>
<keyword evidence="3" id="KW-0808">Transferase</keyword>
<dbReference type="InterPro" id="IPR000836">
    <property type="entry name" value="PRTase_dom"/>
</dbReference>
<dbReference type="Gene3D" id="3.40.50.2020">
    <property type="match status" value="1"/>
</dbReference>
<evidence type="ECO:0000313" key="3">
    <source>
        <dbReference type="EMBL" id="RZS57442.1"/>
    </source>
</evidence>
<dbReference type="AlphaFoldDB" id="A0A4Q7LSZ1"/>
<dbReference type="Pfam" id="PF00156">
    <property type="entry name" value="Pribosyltran"/>
    <property type="match status" value="1"/>
</dbReference>
<proteinExistence type="inferred from homology"/>
<name>A0A4Q7LSZ1_9MICO</name>
<gene>
    <name evidence="3" type="ORF">EV141_1154</name>
</gene>
<sequence>MRVAPLTVGRAEVPLIAALDYDGAARSALLALKEEGRTELAAALAPAVSAAVIEAYRQAATFATVRPESPLLVPVPGSRAGFARRGVHPTEVLARRAGFATTRVLAPAGGGGPAQKSRALAERLARESGVVVRGAARLLGRRVVLIDDVVTSGATLRSSAAVLRAAGAEVVACAAVMATPRRQGASSIPWAPIRRDPGVS</sequence>